<feature type="coiled-coil region" evidence="1">
    <location>
        <begin position="308"/>
        <end position="335"/>
    </location>
</feature>
<dbReference type="PANTHER" id="PTHR46034">
    <property type="match status" value="1"/>
</dbReference>
<dbReference type="AlphaFoldDB" id="A0A5D3DNS2"/>
<evidence type="ECO:0000313" key="5">
    <source>
        <dbReference type="Proteomes" id="UP000321947"/>
    </source>
</evidence>
<dbReference type="SMART" id="SM00612">
    <property type="entry name" value="Kelch"/>
    <property type="match status" value="5"/>
</dbReference>
<dbReference type="InterPro" id="IPR013989">
    <property type="entry name" value="Dev_and_cell_death_domain"/>
</dbReference>
<dbReference type="PANTHER" id="PTHR46034:SF7">
    <property type="entry name" value="INFLUENZA VIRUS NS1A-BINDING PROTEIN"/>
    <property type="match status" value="1"/>
</dbReference>
<dbReference type="SMART" id="SM00767">
    <property type="entry name" value="DCD"/>
    <property type="match status" value="1"/>
</dbReference>
<keyword evidence="1" id="KW-0175">Coiled coil</keyword>
<proteinExistence type="predicted"/>
<evidence type="ECO:0000259" key="3">
    <source>
        <dbReference type="PROSITE" id="PS51222"/>
    </source>
</evidence>
<sequence>MNTGKKALKFKPEPAARYNAHASCRNLGKCHLGGVIFGCTKSTIKECLSKQMFGLPSQHFSYVMNIDPGLPLFLFNYSDRKLHGIFEAASSGQMNINTYGWTADGAERTPYPAQVQIIVRRLCQPLLENQFKPIIIDNYYGPNRFWFELDHAQTNKLISLLASQAIAPSVRPSTTNRRPFCTVLPSLETRDGSEKIKPQIMDVQCDLASQEADTIDVTSSLDAGNSAFGAHCDANEVNEEESLLLHKLEQLARNLHASPMLPLTSDTDHTALNKDENLENNDRSVEPIKSKESSVEDFDSSTELPPLIAELVQEIQELRESKAEQTEKIVFLEEKLPTGENINNLLARRGARNAYVPAVKFFFDEMSINLNMFSFIMLNWVVSNTNSGFIITQELQWSLTFLMKIRHDFLEPNFLTYSQTHSPVFGLSTALGLNALLLTPPSYKIAPNKEGEILELKSLLTLPNSNALEAKRVVEEEQIENSCLDPRESIFLIGGYDGASHLSTLELYDPSRDMIKSLRAMRSVRGYASVAWLNSQLYVLGGGNGCVWYNTVESYNLETDQWTLSPSLNLAKGSLGGVSIGNKLFAIGGGNGIESLSEVEMLDLDLGRWIFTRSMRQRRFAVGAVELNGILYATGGFDGSDYLKSAERFDIREHSWTQIASMNEKRGCHSLVTLNEKLYALGGFDGRSMVSSVEVYDPRMESWIFEEPMERTRGYAAAGVINESIYVIGGLFVDHKILDTVETYKEGYGWQEKTSKVLKKRCFQSAIVL</sequence>
<protein>
    <submittedName>
        <fullName evidence="4">Kelch-like protein 2 isoform X2</fullName>
    </submittedName>
</protein>
<feature type="compositionally biased region" description="Basic and acidic residues" evidence="2">
    <location>
        <begin position="266"/>
        <end position="294"/>
    </location>
</feature>
<dbReference type="Proteomes" id="UP000321947">
    <property type="component" value="Unassembled WGS sequence"/>
</dbReference>
<dbReference type="Gene3D" id="2.120.10.80">
    <property type="entry name" value="Kelch-type beta propeller"/>
    <property type="match status" value="1"/>
</dbReference>
<evidence type="ECO:0000256" key="1">
    <source>
        <dbReference type="SAM" id="Coils"/>
    </source>
</evidence>
<reference evidence="4 5" key="1">
    <citation type="submission" date="2019-08" db="EMBL/GenBank/DDBJ databases">
        <title>Draft genome sequences of two oriental melons (Cucumis melo L. var makuwa).</title>
        <authorList>
            <person name="Kwon S.-Y."/>
        </authorList>
    </citation>
    <scope>NUCLEOTIDE SEQUENCE [LARGE SCALE GENOMIC DNA]</scope>
    <source>
        <strain evidence="5">cv. Chang Bougi</strain>
        <tissue evidence="4">Leaf</tissue>
    </source>
</reference>
<dbReference type="Pfam" id="PF01344">
    <property type="entry name" value="Kelch_1"/>
    <property type="match status" value="5"/>
</dbReference>
<dbReference type="InterPro" id="IPR015915">
    <property type="entry name" value="Kelch-typ_b-propeller"/>
</dbReference>
<dbReference type="SUPFAM" id="SSF117281">
    <property type="entry name" value="Kelch motif"/>
    <property type="match status" value="1"/>
</dbReference>
<organism evidence="4 5">
    <name type="scientific">Cucumis melo var. makuwa</name>
    <name type="common">Oriental melon</name>
    <dbReference type="NCBI Taxonomy" id="1194695"/>
    <lineage>
        <taxon>Eukaryota</taxon>
        <taxon>Viridiplantae</taxon>
        <taxon>Streptophyta</taxon>
        <taxon>Embryophyta</taxon>
        <taxon>Tracheophyta</taxon>
        <taxon>Spermatophyta</taxon>
        <taxon>Magnoliopsida</taxon>
        <taxon>eudicotyledons</taxon>
        <taxon>Gunneridae</taxon>
        <taxon>Pentapetalae</taxon>
        <taxon>rosids</taxon>
        <taxon>fabids</taxon>
        <taxon>Cucurbitales</taxon>
        <taxon>Cucurbitaceae</taxon>
        <taxon>Benincaseae</taxon>
        <taxon>Cucumis</taxon>
    </lineage>
</organism>
<evidence type="ECO:0000256" key="2">
    <source>
        <dbReference type="SAM" id="MobiDB-lite"/>
    </source>
</evidence>
<dbReference type="PROSITE" id="PS51222">
    <property type="entry name" value="DCD"/>
    <property type="match status" value="1"/>
</dbReference>
<feature type="region of interest" description="Disordered" evidence="2">
    <location>
        <begin position="259"/>
        <end position="299"/>
    </location>
</feature>
<gene>
    <name evidence="4" type="ORF">E5676_scaffold352G00450</name>
</gene>
<name>A0A5D3DNS2_CUCMM</name>
<dbReference type="Pfam" id="PF10539">
    <property type="entry name" value="Dev_Cell_Death"/>
    <property type="match status" value="1"/>
</dbReference>
<dbReference type="GO" id="GO:0034976">
    <property type="term" value="P:response to endoplasmic reticulum stress"/>
    <property type="evidence" value="ECO:0007669"/>
    <property type="project" value="InterPro"/>
</dbReference>
<feature type="domain" description="DCD" evidence="3">
    <location>
        <begin position="30"/>
        <end position="163"/>
    </location>
</feature>
<comment type="caution">
    <text evidence="4">The sequence shown here is derived from an EMBL/GenBank/DDBJ whole genome shotgun (WGS) entry which is preliminary data.</text>
</comment>
<dbReference type="InterPro" id="IPR044832">
    <property type="entry name" value="NRP-like"/>
</dbReference>
<evidence type="ECO:0000313" key="4">
    <source>
        <dbReference type="EMBL" id="TYK24930.1"/>
    </source>
</evidence>
<dbReference type="InterPro" id="IPR006652">
    <property type="entry name" value="Kelch_1"/>
</dbReference>
<accession>A0A5D3DNS2</accession>
<dbReference type="EMBL" id="SSTD01003829">
    <property type="protein sequence ID" value="TYK24930.1"/>
    <property type="molecule type" value="Genomic_DNA"/>
</dbReference>